<dbReference type="EMBL" id="BTRK01000005">
    <property type="protein sequence ID" value="GMR54971.1"/>
    <property type="molecule type" value="Genomic_DNA"/>
</dbReference>
<gene>
    <name evidence="2" type="ORF">PMAYCL1PPCAC_25166</name>
</gene>
<comment type="caution">
    <text evidence="2">The sequence shown here is derived from an EMBL/GenBank/DDBJ whole genome shotgun (WGS) entry which is preliminary data.</text>
</comment>
<protein>
    <submittedName>
        <fullName evidence="2">Uncharacterized protein</fullName>
    </submittedName>
</protein>
<accession>A0AAN5D249</accession>
<feature type="non-terminal residue" evidence="2">
    <location>
        <position position="83"/>
    </location>
</feature>
<feature type="non-terminal residue" evidence="2">
    <location>
        <position position="1"/>
    </location>
</feature>
<feature type="region of interest" description="Disordered" evidence="1">
    <location>
        <begin position="27"/>
        <end position="51"/>
    </location>
</feature>
<dbReference type="Proteomes" id="UP001328107">
    <property type="component" value="Unassembled WGS sequence"/>
</dbReference>
<proteinExistence type="predicted"/>
<keyword evidence="3" id="KW-1185">Reference proteome</keyword>
<feature type="compositionally biased region" description="Basic residues" evidence="1">
    <location>
        <begin position="27"/>
        <end position="37"/>
    </location>
</feature>
<organism evidence="2 3">
    <name type="scientific">Pristionchus mayeri</name>
    <dbReference type="NCBI Taxonomy" id="1317129"/>
    <lineage>
        <taxon>Eukaryota</taxon>
        <taxon>Metazoa</taxon>
        <taxon>Ecdysozoa</taxon>
        <taxon>Nematoda</taxon>
        <taxon>Chromadorea</taxon>
        <taxon>Rhabditida</taxon>
        <taxon>Rhabditina</taxon>
        <taxon>Diplogasteromorpha</taxon>
        <taxon>Diplogasteroidea</taxon>
        <taxon>Neodiplogasteridae</taxon>
        <taxon>Pristionchus</taxon>
    </lineage>
</organism>
<name>A0AAN5D249_9BILA</name>
<dbReference type="AlphaFoldDB" id="A0AAN5D249"/>
<evidence type="ECO:0000313" key="3">
    <source>
        <dbReference type="Proteomes" id="UP001328107"/>
    </source>
</evidence>
<feature type="compositionally biased region" description="Basic and acidic residues" evidence="1">
    <location>
        <begin position="38"/>
        <end position="49"/>
    </location>
</feature>
<evidence type="ECO:0000256" key="1">
    <source>
        <dbReference type="SAM" id="MobiDB-lite"/>
    </source>
</evidence>
<sequence>SSEDEDSSEPNWSAEFEQFCEWKKKKKERKRQSRRRQKLAEKRARDRKPYTAHFTMATTVVCLLPGTRTDDNLPDDIQKSRLN</sequence>
<reference evidence="3" key="1">
    <citation type="submission" date="2022-10" db="EMBL/GenBank/DDBJ databases">
        <title>Genome assembly of Pristionchus species.</title>
        <authorList>
            <person name="Yoshida K."/>
            <person name="Sommer R.J."/>
        </authorList>
    </citation>
    <scope>NUCLEOTIDE SEQUENCE [LARGE SCALE GENOMIC DNA]</scope>
    <source>
        <strain evidence="3">RS5460</strain>
    </source>
</reference>
<evidence type="ECO:0000313" key="2">
    <source>
        <dbReference type="EMBL" id="GMR54971.1"/>
    </source>
</evidence>